<keyword evidence="1" id="KW-0812">Transmembrane</keyword>
<dbReference type="PROSITE" id="PS51831">
    <property type="entry name" value="HD"/>
    <property type="match status" value="1"/>
</dbReference>
<dbReference type="Pfam" id="PF13487">
    <property type="entry name" value="HD_5"/>
    <property type="match status" value="1"/>
</dbReference>
<gene>
    <name evidence="4" type="ORF">ACJDUG_05550</name>
</gene>
<organism evidence="4 5">
    <name type="scientific">Candidatus Clostridium stratigraminis</name>
    <dbReference type="NCBI Taxonomy" id="3381661"/>
    <lineage>
        <taxon>Bacteria</taxon>
        <taxon>Bacillati</taxon>
        <taxon>Bacillota</taxon>
        <taxon>Clostridia</taxon>
        <taxon>Eubacteriales</taxon>
        <taxon>Clostridiaceae</taxon>
        <taxon>Clostridium</taxon>
    </lineage>
</organism>
<accession>A0ABW8T1N7</accession>
<protein>
    <submittedName>
        <fullName evidence="4">HD-GYP domain-containing protein</fullName>
        <ecNumber evidence="4">3.1.4.-</ecNumber>
    </submittedName>
</protein>
<feature type="transmembrane region" description="Helical" evidence="1">
    <location>
        <begin position="114"/>
        <end position="135"/>
    </location>
</feature>
<evidence type="ECO:0000313" key="5">
    <source>
        <dbReference type="Proteomes" id="UP001623591"/>
    </source>
</evidence>
<feature type="transmembrane region" description="Helical" evidence="1">
    <location>
        <begin position="6"/>
        <end position="27"/>
    </location>
</feature>
<evidence type="ECO:0000256" key="1">
    <source>
        <dbReference type="SAM" id="Phobius"/>
    </source>
</evidence>
<feature type="domain" description="HD" evidence="2">
    <location>
        <begin position="256"/>
        <end position="378"/>
    </location>
</feature>
<dbReference type="SUPFAM" id="SSF109604">
    <property type="entry name" value="HD-domain/PDEase-like"/>
    <property type="match status" value="1"/>
</dbReference>
<evidence type="ECO:0000259" key="3">
    <source>
        <dbReference type="PROSITE" id="PS51832"/>
    </source>
</evidence>
<dbReference type="EMBL" id="JBJHZZ010000002">
    <property type="protein sequence ID" value="MFL0246448.1"/>
    <property type="molecule type" value="Genomic_DNA"/>
</dbReference>
<dbReference type="InterPro" id="IPR003607">
    <property type="entry name" value="HD/PDEase_dom"/>
</dbReference>
<reference evidence="4 5" key="1">
    <citation type="submission" date="2024-11" db="EMBL/GenBank/DDBJ databases">
        <authorList>
            <person name="Heng Y.C."/>
            <person name="Lim A.C.H."/>
            <person name="Lee J.K.Y."/>
            <person name="Kittelmann S."/>
        </authorList>
    </citation>
    <scope>NUCLEOTIDE SEQUENCE [LARGE SCALE GENOMIC DNA]</scope>
    <source>
        <strain evidence="4 5">WILCCON 0185</strain>
    </source>
</reference>
<dbReference type="InterPro" id="IPR006674">
    <property type="entry name" value="HD_domain"/>
</dbReference>
<feature type="transmembrane region" description="Helical" evidence="1">
    <location>
        <begin position="39"/>
        <end position="59"/>
    </location>
</feature>
<dbReference type="EC" id="3.1.4.-" evidence="4"/>
<dbReference type="PANTHER" id="PTHR43155">
    <property type="entry name" value="CYCLIC DI-GMP PHOSPHODIESTERASE PA4108-RELATED"/>
    <property type="match status" value="1"/>
</dbReference>
<dbReference type="PROSITE" id="PS51832">
    <property type="entry name" value="HD_GYP"/>
    <property type="match status" value="1"/>
</dbReference>
<dbReference type="InterPro" id="IPR006675">
    <property type="entry name" value="HDIG_dom"/>
</dbReference>
<evidence type="ECO:0000259" key="2">
    <source>
        <dbReference type="PROSITE" id="PS51831"/>
    </source>
</evidence>
<keyword evidence="4" id="KW-0378">Hydrolase</keyword>
<evidence type="ECO:0000313" key="4">
    <source>
        <dbReference type="EMBL" id="MFL0246448.1"/>
    </source>
</evidence>
<keyword evidence="1" id="KW-1133">Transmembrane helix</keyword>
<comment type="caution">
    <text evidence="4">The sequence shown here is derived from an EMBL/GenBank/DDBJ whole genome shotgun (WGS) entry which is preliminary data.</text>
</comment>
<dbReference type="SMART" id="SM00471">
    <property type="entry name" value="HDc"/>
    <property type="match status" value="1"/>
</dbReference>
<feature type="transmembrane region" description="Helical" evidence="1">
    <location>
        <begin position="147"/>
        <end position="171"/>
    </location>
</feature>
<dbReference type="Gene3D" id="1.10.3210.10">
    <property type="entry name" value="Hypothetical protein af1432"/>
    <property type="match status" value="1"/>
</dbReference>
<sequence length="426" mass="49039">MKGLSLKLKIYLISLYLLTFISVIIIIRNNIFSFYRPNYTEVAFFICFIAIAESFRIVYKGMAISTSFAVQIAAIIFYGPLLACLIVIIGTSLRFKKVDGKYQHIFNDPLYKTLFNYCVQVVPMLFAGLVYTQLGGTYNTNNILAKFYMISIFSIIYLLLNTLLISILFSILNNKNIFFFFVSNVKLSLLNSFIMTPFGIVLAYMFNRYGYIGVLLIIFPIVLVRYTFSLYIESKNQYVQTVDTLMHAMEARDKYTEGHSKRVCEISSKIAKELKYSDTKIERIRIASLLHDVGKIGIDDKILNKPGRLTNEEYEIIKSHPEIGYNILKDIKNLQDLLPIVRNHHERYDGKGYPDGKSGNDLNLDVFIVQLADSIDAMSTDRPYRKALSEEEIMAEINRFRGSQFHPKVVDAYTKILEKHKEQKAV</sequence>
<feature type="transmembrane region" description="Helical" evidence="1">
    <location>
        <begin position="71"/>
        <end position="93"/>
    </location>
</feature>
<keyword evidence="5" id="KW-1185">Reference proteome</keyword>
<feature type="transmembrane region" description="Helical" evidence="1">
    <location>
        <begin position="178"/>
        <end position="203"/>
    </location>
</feature>
<feature type="domain" description="HD-GYP" evidence="3">
    <location>
        <begin position="234"/>
        <end position="426"/>
    </location>
</feature>
<dbReference type="CDD" id="cd00077">
    <property type="entry name" value="HDc"/>
    <property type="match status" value="1"/>
</dbReference>
<proteinExistence type="predicted"/>
<dbReference type="PANTHER" id="PTHR43155:SF2">
    <property type="entry name" value="CYCLIC DI-GMP PHOSPHODIESTERASE PA4108"/>
    <property type="match status" value="1"/>
</dbReference>
<dbReference type="NCBIfam" id="TIGR00277">
    <property type="entry name" value="HDIG"/>
    <property type="match status" value="1"/>
</dbReference>
<keyword evidence="1" id="KW-0472">Membrane</keyword>
<dbReference type="InterPro" id="IPR037522">
    <property type="entry name" value="HD_GYP_dom"/>
</dbReference>
<feature type="transmembrane region" description="Helical" evidence="1">
    <location>
        <begin position="209"/>
        <end position="228"/>
    </location>
</feature>
<dbReference type="Proteomes" id="UP001623591">
    <property type="component" value="Unassembled WGS sequence"/>
</dbReference>
<dbReference type="GO" id="GO:0016787">
    <property type="term" value="F:hydrolase activity"/>
    <property type="evidence" value="ECO:0007669"/>
    <property type="project" value="UniProtKB-KW"/>
</dbReference>
<name>A0ABW8T1N7_9CLOT</name>